<dbReference type="EMBL" id="JALLAZ020000922">
    <property type="protein sequence ID" value="KAL3784625.1"/>
    <property type="molecule type" value="Genomic_DNA"/>
</dbReference>
<dbReference type="SUPFAM" id="SSF47095">
    <property type="entry name" value="HMG-box"/>
    <property type="match status" value="3"/>
</dbReference>
<dbReference type="GO" id="GO:0003677">
    <property type="term" value="F:DNA binding"/>
    <property type="evidence" value="ECO:0007669"/>
    <property type="project" value="UniProtKB-UniRule"/>
</dbReference>
<reference evidence="5 6" key="1">
    <citation type="submission" date="2024-10" db="EMBL/GenBank/DDBJ databases">
        <title>Updated reference genomes for cyclostephanoid diatoms.</title>
        <authorList>
            <person name="Roberts W.R."/>
            <person name="Alverson A.J."/>
        </authorList>
    </citation>
    <scope>NUCLEOTIDE SEQUENCE [LARGE SCALE GENOMIC DNA]</scope>
    <source>
        <strain evidence="5 6">AJA276-08</strain>
    </source>
</reference>
<name>A0ABD3P980_9STRA</name>
<feature type="DNA-binding region" description="HMG box" evidence="2">
    <location>
        <begin position="44"/>
        <end position="112"/>
    </location>
</feature>
<evidence type="ECO:0000256" key="1">
    <source>
        <dbReference type="ARBA" id="ARBA00023125"/>
    </source>
</evidence>
<dbReference type="InterPro" id="IPR009071">
    <property type="entry name" value="HMG_box_dom"/>
</dbReference>
<dbReference type="Pfam" id="PF00505">
    <property type="entry name" value="HMG_box"/>
    <property type="match status" value="3"/>
</dbReference>
<dbReference type="Proteomes" id="UP001530315">
    <property type="component" value="Unassembled WGS sequence"/>
</dbReference>
<comment type="caution">
    <text evidence="5">The sequence shown here is derived from an EMBL/GenBank/DDBJ whole genome shotgun (WGS) entry which is preliminary data.</text>
</comment>
<protein>
    <recommendedName>
        <fullName evidence="4">HMG box domain-containing protein</fullName>
    </recommendedName>
</protein>
<evidence type="ECO:0000259" key="4">
    <source>
        <dbReference type="PROSITE" id="PS50118"/>
    </source>
</evidence>
<dbReference type="GO" id="GO:0005634">
    <property type="term" value="C:nucleus"/>
    <property type="evidence" value="ECO:0007669"/>
    <property type="project" value="UniProtKB-UniRule"/>
</dbReference>
<dbReference type="PRINTS" id="PR00886">
    <property type="entry name" value="HIGHMOBLTY12"/>
</dbReference>
<proteinExistence type="predicted"/>
<dbReference type="PROSITE" id="PS50118">
    <property type="entry name" value="HMG_BOX_2"/>
    <property type="match status" value="3"/>
</dbReference>
<dbReference type="PANTHER" id="PTHR48112">
    <property type="entry name" value="HIGH MOBILITY GROUP PROTEIN DSP1"/>
    <property type="match status" value="1"/>
</dbReference>
<dbReference type="InterPro" id="IPR050342">
    <property type="entry name" value="HMGB"/>
</dbReference>
<feature type="domain" description="HMG box" evidence="4">
    <location>
        <begin position="44"/>
        <end position="112"/>
    </location>
</feature>
<accession>A0ABD3P980</accession>
<evidence type="ECO:0000256" key="2">
    <source>
        <dbReference type="PROSITE-ProRule" id="PRU00267"/>
    </source>
</evidence>
<organism evidence="5 6">
    <name type="scientific">Stephanodiscus triporus</name>
    <dbReference type="NCBI Taxonomy" id="2934178"/>
    <lineage>
        <taxon>Eukaryota</taxon>
        <taxon>Sar</taxon>
        <taxon>Stramenopiles</taxon>
        <taxon>Ochrophyta</taxon>
        <taxon>Bacillariophyta</taxon>
        <taxon>Coscinodiscophyceae</taxon>
        <taxon>Thalassiosirophycidae</taxon>
        <taxon>Stephanodiscales</taxon>
        <taxon>Stephanodiscaceae</taxon>
        <taxon>Stephanodiscus</taxon>
    </lineage>
</organism>
<gene>
    <name evidence="5" type="ORF">ACHAW5_003426</name>
</gene>
<feature type="region of interest" description="Disordered" evidence="3">
    <location>
        <begin position="22"/>
        <end position="47"/>
    </location>
</feature>
<keyword evidence="1 2" id="KW-0238">DNA-binding</keyword>
<dbReference type="AlphaFoldDB" id="A0ABD3P980"/>
<dbReference type="Gene3D" id="1.10.30.10">
    <property type="entry name" value="High mobility group box domain"/>
    <property type="match status" value="3"/>
</dbReference>
<keyword evidence="6" id="KW-1185">Reference proteome</keyword>
<evidence type="ECO:0000256" key="3">
    <source>
        <dbReference type="SAM" id="MobiDB-lite"/>
    </source>
</evidence>
<evidence type="ECO:0000313" key="5">
    <source>
        <dbReference type="EMBL" id="KAL3784625.1"/>
    </source>
</evidence>
<dbReference type="FunFam" id="1.10.30.10:FF:000073">
    <property type="entry name" value="High mobility group protein 1 homolog"/>
    <property type="match status" value="1"/>
</dbReference>
<dbReference type="InterPro" id="IPR036910">
    <property type="entry name" value="HMG_box_dom_sf"/>
</dbReference>
<feature type="compositionally biased region" description="Polar residues" evidence="3">
    <location>
        <begin position="22"/>
        <end position="35"/>
    </location>
</feature>
<dbReference type="SMART" id="SM00398">
    <property type="entry name" value="HMG"/>
    <property type="match status" value="3"/>
</dbReference>
<feature type="DNA-binding region" description="HMG box" evidence="2">
    <location>
        <begin position="146"/>
        <end position="214"/>
    </location>
</feature>
<feature type="domain" description="HMG box" evidence="4">
    <location>
        <begin position="247"/>
        <end position="315"/>
    </location>
</feature>
<keyword evidence="2" id="KW-0539">Nucleus</keyword>
<evidence type="ECO:0000313" key="6">
    <source>
        <dbReference type="Proteomes" id="UP001530315"/>
    </source>
</evidence>
<feature type="DNA-binding region" description="HMG box" evidence="2">
    <location>
        <begin position="247"/>
        <end position="315"/>
    </location>
</feature>
<sequence length="387" mass="44550">MQFTLIFDFVWIFPSPYDRQTYTKQPQKSTFMSSKKATRDPNAPKRNQSAYLLYQNAMRDTFKLQNPGMTFGQLAKYTSAMYAEMPPTEKEAWAERAESDKARYLHELTMYTPPPGYDVKGDAIACQPALARQLKGNKATRDPNAPKKNMSAYLMYQNTMRESFRTENPGMTFGQLAKFTSAMYKSLTAEEKARWEEAAVQDKARYENEMSNYVPPPGFDPTGQLVEAHVVGGGRRFNKKQKDPNAPKRARGSYVFFTLDERPKIMAENPEMKFTELGHVMGERWRALSPEVKKNYENMAHNDKKRFQEEMSEYNANKPASILPAPVAYTNAPHPQYQEAQQYAEQYYQNQAAASARYDPTVAAYAQYYQQQGYAAQQHDSSQYHYT</sequence>
<feature type="domain" description="HMG box" evidence="4">
    <location>
        <begin position="146"/>
        <end position="214"/>
    </location>
</feature>
<dbReference type="PANTHER" id="PTHR48112:SF15">
    <property type="entry name" value="HMG BOX DOMAIN-CONTAINING PROTEIN"/>
    <property type="match status" value="1"/>
</dbReference>
<dbReference type="CDD" id="cd01390">
    <property type="entry name" value="HMG-box_NHP6-like"/>
    <property type="match status" value="1"/>
</dbReference>